<evidence type="ECO:0000313" key="2">
    <source>
        <dbReference type="EMBL" id="PXV70450.1"/>
    </source>
</evidence>
<comment type="caution">
    <text evidence="2">The sequence shown here is derived from an EMBL/GenBank/DDBJ whole genome shotgun (WGS) entry which is preliminary data.</text>
</comment>
<keyword evidence="3" id="KW-1185">Reference proteome</keyword>
<gene>
    <name evidence="2" type="ORF">C8D93_102309</name>
</gene>
<accession>A0A318EMK9</accession>
<dbReference type="RefSeq" id="WP_110264110.1">
    <property type="nucleotide sequence ID" value="NZ_CAKZQT010000020.1"/>
</dbReference>
<evidence type="ECO:0000313" key="3">
    <source>
        <dbReference type="Proteomes" id="UP000248330"/>
    </source>
</evidence>
<dbReference type="EMBL" id="QICN01000002">
    <property type="protein sequence ID" value="PXV70450.1"/>
    <property type="molecule type" value="Genomic_DNA"/>
</dbReference>
<dbReference type="Gene3D" id="3.30.70.790">
    <property type="entry name" value="UreE, C-terminal domain"/>
    <property type="match status" value="1"/>
</dbReference>
<evidence type="ECO:0000259" key="1">
    <source>
        <dbReference type="Pfam" id="PF09413"/>
    </source>
</evidence>
<dbReference type="InterPro" id="IPR018551">
    <property type="entry name" value="DUF2007"/>
</dbReference>
<dbReference type="Proteomes" id="UP000248330">
    <property type="component" value="Unassembled WGS sequence"/>
</dbReference>
<dbReference type="OrthoDB" id="9814654at2"/>
<name>A0A318EMK9_9GAMM</name>
<dbReference type="AlphaFoldDB" id="A0A318EMK9"/>
<protein>
    <submittedName>
        <fullName evidence="2">Putative signal transducing protein</fullName>
    </submittedName>
</protein>
<sequence>MIPVYSAADPVEVEILRSYLASHGIDAVVLGSQLWGARGELQADAYPRLVLRDAADEPRARALLREYERRRHAHAAWHCVCGEQSPVTFEICWACGAERPSP</sequence>
<feature type="domain" description="DUF2007" evidence="1">
    <location>
        <begin position="1"/>
        <end position="68"/>
    </location>
</feature>
<organism evidence="2 3">
    <name type="scientific">Sinimarinibacterium flocculans</name>
    <dbReference type="NCBI Taxonomy" id="985250"/>
    <lineage>
        <taxon>Bacteria</taxon>
        <taxon>Pseudomonadati</taxon>
        <taxon>Pseudomonadota</taxon>
        <taxon>Gammaproteobacteria</taxon>
        <taxon>Nevskiales</taxon>
        <taxon>Nevskiaceae</taxon>
        <taxon>Sinimarinibacterium</taxon>
    </lineage>
</organism>
<proteinExistence type="predicted"/>
<dbReference type="Pfam" id="PF09413">
    <property type="entry name" value="DUF2007"/>
    <property type="match status" value="1"/>
</dbReference>
<reference evidence="2 3" key="1">
    <citation type="submission" date="2018-04" db="EMBL/GenBank/DDBJ databases">
        <title>Genomic Encyclopedia of Type Strains, Phase IV (KMG-IV): sequencing the most valuable type-strain genomes for metagenomic binning, comparative biology and taxonomic classification.</title>
        <authorList>
            <person name="Goeker M."/>
        </authorList>
    </citation>
    <scope>NUCLEOTIDE SEQUENCE [LARGE SCALE GENOMIC DNA]</scope>
    <source>
        <strain evidence="2 3">DSM 104150</strain>
    </source>
</reference>